<gene>
    <name evidence="4" type="ORF">HMPREF9020_00355</name>
</gene>
<evidence type="ECO:0000313" key="4">
    <source>
        <dbReference type="EMBL" id="EFG26728.2"/>
    </source>
</evidence>
<dbReference type="AlphaFoldDB" id="W5IIS3"/>
<feature type="domain" description="N-acetyltransferase" evidence="3">
    <location>
        <begin position="4"/>
        <end position="158"/>
    </location>
</feature>
<keyword evidence="2" id="KW-0012">Acyltransferase</keyword>
<dbReference type="eggNOG" id="COG0454">
    <property type="taxonomic scope" value="Bacteria"/>
</dbReference>
<accession>W5IIS3</accession>
<dbReference type="PANTHER" id="PTHR43420">
    <property type="entry name" value="ACETYLTRANSFERASE"/>
    <property type="match status" value="1"/>
</dbReference>
<dbReference type="Gene3D" id="3.40.630.30">
    <property type="match status" value="1"/>
</dbReference>
<dbReference type="PROSITE" id="PS51186">
    <property type="entry name" value="GNAT"/>
    <property type="match status" value="1"/>
</dbReference>
<evidence type="ECO:0000256" key="1">
    <source>
        <dbReference type="ARBA" id="ARBA00022679"/>
    </source>
</evidence>
<dbReference type="InterPro" id="IPR050680">
    <property type="entry name" value="YpeA/RimI_acetyltransf"/>
</dbReference>
<dbReference type="CDD" id="cd04301">
    <property type="entry name" value="NAT_SF"/>
    <property type="match status" value="1"/>
</dbReference>
<organism evidence="4 5">
    <name type="scientific">Scardovia inopinata F0304</name>
    <dbReference type="NCBI Taxonomy" id="641146"/>
    <lineage>
        <taxon>Bacteria</taxon>
        <taxon>Bacillati</taxon>
        <taxon>Actinomycetota</taxon>
        <taxon>Actinomycetes</taxon>
        <taxon>Bifidobacteriales</taxon>
        <taxon>Bifidobacteriaceae</taxon>
        <taxon>Scardovia</taxon>
    </lineage>
</organism>
<dbReference type="InterPro" id="IPR016181">
    <property type="entry name" value="Acyl_CoA_acyltransferase"/>
</dbReference>
<evidence type="ECO:0000256" key="2">
    <source>
        <dbReference type="ARBA" id="ARBA00023315"/>
    </source>
</evidence>
<dbReference type="EMBL" id="ADCX01000002">
    <property type="protein sequence ID" value="EFG26728.2"/>
    <property type="molecule type" value="Genomic_DNA"/>
</dbReference>
<protein>
    <recommendedName>
        <fullName evidence="3">N-acetyltransferase domain-containing protein</fullName>
    </recommendedName>
</protein>
<dbReference type="InterPro" id="IPR000182">
    <property type="entry name" value="GNAT_dom"/>
</dbReference>
<comment type="caution">
    <text evidence="4">The sequence shown here is derived from an EMBL/GenBank/DDBJ whole genome shotgun (WGS) entry which is preliminary data.</text>
</comment>
<dbReference type="RefSeq" id="WP_196792685.1">
    <property type="nucleotide sequence ID" value="NZ_GG770225.1"/>
</dbReference>
<reference evidence="4 5" key="1">
    <citation type="submission" date="2012-01" db="EMBL/GenBank/DDBJ databases">
        <title>The Genome Sequence of Scardovia inopinata F0304.</title>
        <authorList>
            <consortium name="The Broad Institute Genome Sequencing Platform"/>
            <person name="Ward D."/>
            <person name="Earl A."/>
            <person name="Feldgarden M."/>
            <person name="Gevers D."/>
            <person name="Young S."/>
            <person name="Zeng Q."/>
            <person name="Koehrsen M."/>
            <person name="Alvarado L."/>
            <person name="Berlin A.M."/>
            <person name="Borenstein D."/>
            <person name="Chapman S.B."/>
            <person name="Chen Z."/>
            <person name="Engels R."/>
            <person name="Freedman E."/>
            <person name="Gellesch M."/>
            <person name="Goldberg J."/>
            <person name="Griggs A."/>
            <person name="Gujja S."/>
            <person name="Heilman E.R."/>
            <person name="Heiman D.I."/>
            <person name="Hepburn T.A."/>
            <person name="Howarth C."/>
            <person name="Jen D."/>
            <person name="Larson L."/>
            <person name="Mehta T."/>
            <person name="Park D."/>
            <person name="Pearson M."/>
            <person name="Richards J."/>
            <person name="Roberts A."/>
            <person name="Saif S."/>
            <person name="Shea T.D."/>
            <person name="Shenoy N."/>
            <person name="Sisk P."/>
            <person name="Stolte C."/>
            <person name="Sykes S.N."/>
            <person name="Walk T."/>
            <person name="White J."/>
            <person name="Yandava C."/>
            <person name="Izard J."/>
            <person name="Baranova O.V."/>
            <person name="Blanton J.M."/>
            <person name="Tanner A.C."/>
            <person name="Dewhirst F."/>
            <person name="Haas B."/>
            <person name="Nusbaum C."/>
            <person name="Birren B."/>
        </authorList>
    </citation>
    <scope>NUCLEOTIDE SEQUENCE [LARGE SCALE GENOMIC DNA]</scope>
    <source>
        <strain evidence="4 5">F0304</strain>
    </source>
</reference>
<keyword evidence="1" id="KW-0808">Transferase</keyword>
<proteinExistence type="predicted"/>
<sequence length="158" mass="18212">MGHIHIRELTDPGEKQEAVRTILEDLPEWFGIPQAREEYIQDSASQTCFAAFPAENRLAGVLCLSKTGKDTVQIAVMGVLKQYHRRGIGRQLCEQAQQWAARKGYSFLQVKTVEQGKYQVYDKTNLFYQSLGFKDFEVFRDLWSPENPCQVYVMSLKK</sequence>
<dbReference type="SUPFAM" id="SSF55729">
    <property type="entry name" value="Acyl-CoA N-acyltransferases (Nat)"/>
    <property type="match status" value="1"/>
</dbReference>
<dbReference type="Proteomes" id="UP000005777">
    <property type="component" value="Unassembled WGS sequence"/>
</dbReference>
<evidence type="ECO:0000259" key="3">
    <source>
        <dbReference type="PROSITE" id="PS51186"/>
    </source>
</evidence>
<dbReference type="Pfam" id="PF00583">
    <property type="entry name" value="Acetyltransf_1"/>
    <property type="match status" value="1"/>
</dbReference>
<dbReference type="GO" id="GO:0016747">
    <property type="term" value="F:acyltransferase activity, transferring groups other than amino-acyl groups"/>
    <property type="evidence" value="ECO:0007669"/>
    <property type="project" value="InterPro"/>
</dbReference>
<evidence type="ECO:0000313" key="5">
    <source>
        <dbReference type="Proteomes" id="UP000005777"/>
    </source>
</evidence>
<dbReference type="HOGENOM" id="CLU_142044_0_0_11"/>
<name>W5IIS3_SCAIO</name>
<keyword evidence="5" id="KW-1185">Reference proteome</keyword>